<evidence type="ECO:0000313" key="3">
    <source>
        <dbReference type="Proteomes" id="UP000176409"/>
    </source>
</evidence>
<keyword evidence="1" id="KW-0472">Membrane</keyword>
<keyword evidence="1" id="KW-0812">Transmembrane</keyword>
<sequence>MHGKGDHKARLFAFLGVLLLFVFPISVGSMTIWRFWGITTDKTADNLGRDILEALPANAIVFVSRDTPLFASQYVRYALGIRSDVILIHANRMWSRDYQDVLRSAFPLIVVPKTDPPSVFAREFIAANSPGHPIYTNSKFPLENGMYWVPEGLLYRLTKEHELPVLKTLEEVNEKIWQSYRDPTTGILGRYNHLMLSDVRGVYADARLTMGRVLLRGGATEGAREQFIASIHYGSDSDAPDAYTLLGLTELFLKHCDAARAAFGKARETSFVPSPVLTYYEAVNFRDCDVDSAKASELFSRYEKIKQSEEIPIAPQ</sequence>
<dbReference type="Gene3D" id="1.25.40.10">
    <property type="entry name" value="Tetratricopeptide repeat domain"/>
    <property type="match status" value="1"/>
</dbReference>
<dbReference type="InterPro" id="IPR011990">
    <property type="entry name" value="TPR-like_helical_dom_sf"/>
</dbReference>
<dbReference type="EMBL" id="MFJZ01000006">
    <property type="protein sequence ID" value="OGG30721.1"/>
    <property type="molecule type" value="Genomic_DNA"/>
</dbReference>
<reference evidence="2 3" key="1">
    <citation type="journal article" date="2016" name="Nat. Commun.">
        <title>Thousands of microbial genomes shed light on interconnected biogeochemical processes in an aquifer system.</title>
        <authorList>
            <person name="Anantharaman K."/>
            <person name="Brown C.T."/>
            <person name="Hug L.A."/>
            <person name="Sharon I."/>
            <person name="Castelle C.J."/>
            <person name="Probst A.J."/>
            <person name="Thomas B.C."/>
            <person name="Singh A."/>
            <person name="Wilkins M.J."/>
            <person name="Karaoz U."/>
            <person name="Brodie E.L."/>
            <person name="Williams K.H."/>
            <person name="Hubbard S.S."/>
            <person name="Banfield J.F."/>
        </authorList>
    </citation>
    <scope>NUCLEOTIDE SEQUENCE [LARGE SCALE GENOMIC DNA]</scope>
</reference>
<comment type="caution">
    <text evidence="2">The sequence shown here is derived from an EMBL/GenBank/DDBJ whole genome shotgun (WGS) entry which is preliminary data.</text>
</comment>
<gene>
    <name evidence="2" type="ORF">A2973_03040</name>
</gene>
<dbReference type="Proteomes" id="UP000176409">
    <property type="component" value="Unassembled WGS sequence"/>
</dbReference>
<name>A0A1F6B1B6_9BACT</name>
<proteinExistence type="predicted"/>
<protein>
    <submittedName>
        <fullName evidence="2">Uncharacterized protein</fullName>
    </submittedName>
</protein>
<keyword evidence="1" id="KW-1133">Transmembrane helix</keyword>
<organism evidence="2 3">
    <name type="scientific">Candidatus Gottesmanbacteria bacterium RIFCSPLOWO2_01_FULL_49_10</name>
    <dbReference type="NCBI Taxonomy" id="1798396"/>
    <lineage>
        <taxon>Bacteria</taxon>
        <taxon>Candidatus Gottesmaniibacteriota</taxon>
    </lineage>
</organism>
<feature type="transmembrane region" description="Helical" evidence="1">
    <location>
        <begin position="12"/>
        <end position="36"/>
    </location>
</feature>
<evidence type="ECO:0000256" key="1">
    <source>
        <dbReference type="SAM" id="Phobius"/>
    </source>
</evidence>
<accession>A0A1F6B1B6</accession>
<dbReference type="AlphaFoldDB" id="A0A1F6B1B6"/>
<evidence type="ECO:0000313" key="2">
    <source>
        <dbReference type="EMBL" id="OGG30721.1"/>
    </source>
</evidence>